<dbReference type="PROSITE" id="PS51257">
    <property type="entry name" value="PROKAR_LIPOPROTEIN"/>
    <property type="match status" value="1"/>
</dbReference>
<keyword evidence="2" id="KW-1185">Reference proteome</keyword>
<evidence type="ECO:0000313" key="1">
    <source>
        <dbReference type="EMBL" id="CEA14870.1"/>
    </source>
</evidence>
<organism evidence="1 2">
    <name type="scientific">Fermentimonas caenicola</name>
    <dbReference type="NCBI Taxonomy" id="1562970"/>
    <lineage>
        <taxon>Bacteria</taxon>
        <taxon>Pseudomonadati</taxon>
        <taxon>Bacteroidota</taxon>
        <taxon>Bacteroidia</taxon>
        <taxon>Bacteroidales</taxon>
        <taxon>Dysgonomonadaceae</taxon>
        <taxon>Fermentimonas</taxon>
    </lineage>
</organism>
<evidence type="ECO:0000313" key="2">
    <source>
        <dbReference type="Proteomes" id="UP000032417"/>
    </source>
</evidence>
<name>A0A098BXM3_9BACT</name>
<dbReference type="KEGG" id="pbt:ING2E5B_0141"/>
<reference evidence="1 2" key="1">
    <citation type="submission" date="2014-08" db="EMBL/GenBank/DDBJ databases">
        <authorList>
            <person name="Wibberg D."/>
        </authorList>
    </citation>
    <scope>NUCLEOTIDE SEQUENCE [LARGE SCALE GENOMIC DNA]</scope>
    <source>
        <strain evidence="2">ING2-E5B</strain>
    </source>
</reference>
<dbReference type="Proteomes" id="UP000032417">
    <property type="component" value="Chromosome 1"/>
</dbReference>
<dbReference type="EMBL" id="LN515532">
    <property type="protein sequence ID" value="CEA14870.1"/>
    <property type="molecule type" value="Genomic_DNA"/>
</dbReference>
<dbReference type="AlphaFoldDB" id="A0A098BXM3"/>
<protein>
    <submittedName>
        <fullName evidence="1">Uncharacterized protein</fullName>
    </submittedName>
</protein>
<dbReference type="HOGENOM" id="CLU_1439882_0_0_10"/>
<proteinExistence type="predicted"/>
<gene>
    <name evidence="1" type="ORF">ING2E5B_0141</name>
</gene>
<accession>A0A098BXM3</accession>
<sequence length="188" mass="20697">MKVSKLFSFIVISCAFLAITSCEDEEGPLGPGEVIGQPQDIDLDEIKDFLKDNNLNKEDALSKNPEKIRSTVSLSEDGALVFNYGEMILVGIQELVMPDISKETIDNSILLAYYNPTDEEETAWHQMPGISSSGLFKIITYFYQRGSDYSFIIKTISASGVSSQAGIAVRGVKILVTPKDYNSINLLV</sequence>